<organism evidence="1 2">
    <name type="scientific">Bifidobacterium pseudolongum</name>
    <dbReference type="NCBI Taxonomy" id="1694"/>
    <lineage>
        <taxon>Bacteria</taxon>
        <taxon>Bacillati</taxon>
        <taxon>Actinomycetota</taxon>
        <taxon>Actinomycetes</taxon>
        <taxon>Bifidobacteriales</taxon>
        <taxon>Bifidobacteriaceae</taxon>
        <taxon>Bifidobacterium</taxon>
    </lineage>
</organism>
<sequence>MSEQVNIWNIGNTGLRSPERVWEGLKLFAESPFNGNLRGENEARFQTLLKNAGIIHPTGEAKDTSSYARKWRLAFGKFGFIYPKLPQSKSEGVEHKQLDLGPLDEVTPFGETFLKATSPASQQECFLRSLSVAQYEVPYHDGLFSPLRWILAVMLRLEERTGSSELTRIEFIMWGQTTDPSYNVDEVVDNILDLRARRLKSSAKRKFDRLEIEKRAEHYPKQKQNFGDYGDMNMRYLRVGGVVQRKGRGIVISEAKHEMAEELASSAFAYQPMLEMYRELCNGAPLPSDNRDVALRLLNNMKALLRKNNISFDLSEFSLDTVAEINIARQHLEEAWQNTREEQYAVDQVNQWEEIRDYMDLILKGGGTHTYDKDDDTGIEVPKSELPAYLEWVMWRAALAIGHLINKSNDVRRFHIGPDFLPTNTAGGGQGDLYCDYADCTILTEVTMSSSSRQEAMEGEPVRRHVSNALETYGKGIKPVYGLFIAKNIDTNTAETFRHGVWYARDPETQEEIKQRLTIIPIRLLDFRMFFENLFEHNIGDKHAMLRKMIELGAADRDVLDAPQWRAVISEIILSTFASEEDS</sequence>
<dbReference type="EMBL" id="SSTF01000041">
    <property type="protein sequence ID" value="THG24034.1"/>
    <property type="molecule type" value="Genomic_DNA"/>
</dbReference>
<keyword evidence="1" id="KW-0255">Endonuclease</keyword>
<dbReference type="Gene3D" id="3.40.91.50">
    <property type="match status" value="1"/>
</dbReference>
<proteinExistence type="predicted"/>
<accession>A0A4S4F4X1</accession>
<gene>
    <name evidence="1" type="ORF">E5991_09365</name>
</gene>
<dbReference type="AlphaFoldDB" id="A0A4S4F4X1"/>
<dbReference type="GO" id="GO:0004519">
    <property type="term" value="F:endonuclease activity"/>
    <property type="evidence" value="ECO:0007669"/>
    <property type="project" value="UniProtKB-KW"/>
</dbReference>
<protein>
    <submittedName>
        <fullName evidence="1">AlwI family type II restriction endonuclease</fullName>
    </submittedName>
</protein>
<evidence type="ECO:0000313" key="1">
    <source>
        <dbReference type="EMBL" id="THG24034.1"/>
    </source>
</evidence>
<dbReference type="RefSeq" id="WP_136511782.1">
    <property type="nucleotide sequence ID" value="NZ_SSTF01000041.1"/>
</dbReference>
<evidence type="ECO:0000313" key="2">
    <source>
        <dbReference type="Proteomes" id="UP000306798"/>
    </source>
</evidence>
<dbReference type="CDD" id="cd22316">
    <property type="entry name" value="BspD6I-like"/>
    <property type="match status" value="1"/>
</dbReference>
<dbReference type="InterPro" id="IPR018573">
    <property type="entry name" value="Restrct_endonuc_II_AlwI"/>
</dbReference>
<name>A0A4S4F4X1_9BIFI</name>
<reference evidence="1 2" key="1">
    <citation type="submission" date="2019-04" db="EMBL/GenBank/DDBJ databases">
        <title>Microbes associate with the intestines of laboratory mice.</title>
        <authorList>
            <person name="Navarre W."/>
            <person name="Wong E."/>
            <person name="Huang K.C."/>
            <person name="Tropini C."/>
            <person name="Ng K."/>
            <person name="Yu B."/>
        </authorList>
    </citation>
    <scope>NUCLEOTIDE SEQUENCE [LARGE SCALE GENOMIC DNA]</scope>
    <source>
        <strain evidence="1 2">NM87_A27A</strain>
    </source>
</reference>
<dbReference type="Pfam" id="PF09491">
    <property type="entry name" value="RE_AlwI"/>
    <property type="match status" value="1"/>
</dbReference>
<keyword evidence="1" id="KW-0540">Nuclease</keyword>
<keyword evidence="1" id="KW-0378">Hydrolase</keyword>
<dbReference type="Proteomes" id="UP000306798">
    <property type="component" value="Unassembled WGS sequence"/>
</dbReference>
<comment type="caution">
    <text evidence="1">The sequence shown here is derived from an EMBL/GenBank/DDBJ whole genome shotgun (WGS) entry which is preliminary data.</text>
</comment>